<comment type="caution">
    <text evidence="7">The sequence shown here is derived from an EMBL/GenBank/DDBJ whole genome shotgun (WGS) entry which is preliminary data.</text>
</comment>
<dbReference type="Proteomes" id="UP000256977">
    <property type="component" value="Unassembled WGS sequence"/>
</dbReference>
<keyword evidence="8" id="KW-1185">Reference proteome</keyword>
<dbReference type="AlphaFoldDB" id="A0A3D9KC62"/>
<evidence type="ECO:0000313" key="8">
    <source>
        <dbReference type="Proteomes" id="UP000256977"/>
    </source>
</evidence>
<dbReference type="InterPro" id="IPR001789">
    <property type="entry name" value="Sig_transdc_resp-reg_receiver"/>
</dbReference>
<dbReference type="PANTHER" id="PTHR43280">
    <property type="entry name" value="ARAC-FAMILY TRANSCRIPTIONAL REGULATOR"/>
    <property type="match status" value="1"/>
</dbReference>
<evidence type="ECO:0000259" key="5">
    <source>
        <dbReference type="PROSITE" id="PS01124"/>
    </source>
</evidence>
<evidence type="ECO:0000256" key="3">
    <source>
        <dbReference type="ARBA" id="ARBA00023163"/>
    </source>
</evidence>
<name>A0A3D9KC62_9BACL</name>
<organism evidence="7 8">
    <name type="scientific">Cohnella phaseoli</name>
    <dbReference type="NCBI Taxonomy" id="456490"/>
    <lineage>
        <taxon>Bacteria</taxon>
        <taxon>Bacillati</taxon>
        <taxon>Bacillota</taxon>
        <taxon>Bacilli</taxon>
        <taxon>Bacillales</taxon>
        <taxon>Paenibacillaceae</taxon>
        <taxon>Cohnella</taxon>
    </lineage>
</organism>
<sequence>MIKVLVVDDDRLARRGIIAEMPWDAFDMKVVGEANNGENALEFLRSEEVDLLITDLAMPIMSGLDLMREVQRLYPKIWFVVLTFHQDFELIQEALRIGAIDYIAKTQIEDARMEEVLERISERIRRSQEASLPNAERRSAEPTAAADSMLVYIAGAGQADFGALWQHTSMQGQTIQEVSLGLWTVLPEREMTDEDVAAMKRELVELGLERQVTVLHIRGIRDTDREQLRQRLLRYKEISLFYERKPGVFYYEYTAGRLQVEYPGWSDEELRRNRDAWSSLHWIVRTGAYEELLQEIERARPSAAQLANLFYTARMSWVRISREEAGIEEEMPGTGALWSEWTGWLNAVRGKLRAIVAKSAYSEEIAQSIMSAVDYINLHLEEDIRHSDLAKQANMSKGYFSQCFKEIVGRTFHDYIRDARIENAQLLLAETKQPIYRISEQCGYANEKYFSRVFREQTGRLPSEYRQEKAKV</sequence>
<dbReference type="Pfam" id="PF12833">
    <property type="entry name" value="HTH_18"/>
    <property type="match status" value="1"/>
</dbReference>
<protein>
    <submittedName>
        <fullName evidence="7">Two-component system response regulator YesN</fullName>
    </submittedName>
</protein>
<proteinExistence type="predicted"/>
<dbReference type="SMART" id="SM00448">
    <property type="entry name" value="REC"/>
    <property type="match status" value="1"/>
</dbReference>
<feature type="modified residue" description="4-aspartylphosphate" evidence="4">
    <location>
        <position position="55"/>
    </location>
</feature>
<evidence type="ECO:0000256" key="1">
    <source>
        <dbReference type="ARBA" id="ARBA00023015"/>
    </source>
</evidence>
<dbReference type="OrthoDB" id="1769137at2"/>
<dbReference type="InterPro" id="IPR018060">
    <property type="entry name" value="HTH_AraC"/>
</dbReference>
<evidence type="ECO:0000259" key="6">
    <source>
        <dbReference type="PROSITE" id="PS50110"/>
    </source>
</evidence>
<dbReference type="PROSITE" id="PS00041">
    <property type="entry name" value="HTH_ARAC_FAMILY_1"/>
    <property type="match status" value="1"/>
</dbReference>
<dbReference type="SUPFAM" id="SSF46689">
    <property type="entry name" value="Homeodomain-like"/>
    <property type="match status" value="2"/>
</dbReference>
<dbReference type="PROSITE" id="PS50110">
    <property type="entry name" value="RESPONSE_REGULATORY"/>
    <property type="match status" value="1"/>
</dbReference>
<dbReference type="GO" id="GO:0000160">
    <property type="term" value="P:phosphorelay signal transduction system"/>
    <property type="evidence" value="ECO:0007669"/>
    <property type="project" value="InterPro"/>
</dbReference>
<dbReference type="SUPFAM" id="SSF52172">
    <property type="entry name" value="CheY-like"/>
    <property type="match status" value="1"/>
</dbReference>
<dbReference type="Gene3D" id="3.40.50.2300">
    <property type="match status" value="1"/>
</dbReference>
<keyword evidence="2" id="KW-0238">DNA-binding</keyword>
<evidence type="ECO:0000313" key="7">
    <source>
        <dbReference type="EMBL" id="RED83357.1"/>
    </source>
</evidence>
<dbReference type="CDD" id="cd17536">
    <property type="entry name" value="REC_YesN-like"/>
    <property type="match status" value="1"/>
</dbReference>
<dbReference type="Gene3D" id="1.10.10.60">
    <property type="entry name" value="Homeodomain-like"/>
    <property type="match status" value="2"/>
</dbReference>
<dbReference type="PRINTS" id="PR00032">
    <property type="entry name" value="HTHARAC"/>
</dbReference>
<accession>A0A3D9KC62</accession>
<dbReference type="InterPro" id="IPR009057">
    <property type="entry name" value="Homeodomain-like_sf"/>
</dbReference>
<dbReference type="GO" id="GO:0003700">
    <property type="term" value="F:DNA-binding transcription factor activity"/>
    <property type="evidence" value="ECO:0007669"/>
    <property type="project" value="InterPro"/>
</dbReference>
<feature type="domain" description="HTH araC/xylS-type" evidence="5">
    <location>
        <begin position="370"/>
        <end position="468"/>
    </location>
</feature>
<dbReference type="RefSeq" id="WP_116060953.1">
    <property type="nucleotide sequence ID" value="NZ_QRDZ01000008.1"/>
</dbReference>
<dbReference type="PANTHER" id="PTHR43280:SF28">
    <property type="entry name" value="HTH-TYPE TRANSCRIPTIONAL ACTIVATOR RHAS"/>
    <property type="match status" value="1"/>
</dbReference>
<keyword evidence="3" id="KW-0804">Transcription</keyword>
<keyword evidence="4" id="KW-0597">Phosphoprotein</keyword>
<dbReference type="GO" id="GO:0043565">
    <property type="term" value="F:sequence-specific DNA binding"/>
    <property type="evidence" value="ECO:0007669"/>
    <property type="project" value="InterPro"/>
</dbReference>
<feature type="domain" description="Response regulatory" evidence="6">
    <location>
        <begin position="3"/>
        <end position="120"/>
    </location>
</feature>
<dbReference type="PROSITE" id="PS01124">
    <property type="entry name" value="HTH_ARAC_FAMILY_2"/>
    <property type="match status" value="1"/>
</dbReference>
<dbReference type="SMART" id="SM00342">
    <property type="entry name" value="HTH_ARAC"/>
    <property type="match status" value="1"/>
</dbReference>
<dbReference type="Pfam" id="PF00072">
    <property type="entry name" value="Response_reg"/>
    <property type="match status" value="1"/>
</dbReference>
<evidence type="ECO:0000256" key="4">
    <source>
        <dbReference type="PROSITE-ProRule" id="PRU00169"/>
    </source>
</evidence>
<dbReference type="InterPro" id="IPR011006">
    <property type="entry name" value="CheY-like_superfamily"/>
</dbReference>
<dbReference type="InterPro" id="IPR018062">
    <property type="entry name" value="HTH_AraC-typ_CS"/>
</dbReference>
<dbReference type="InterPro" id="IPR020449">
    <property type="entry name" value="Tscrpt_reg_AraC-type_HTH"/>
</dbReference>
<evidence type="ECO:0000256" key="2">
    <source>
        <dbReference type="ARBA" id="ARBA00023125"/>
    </source>
</evidence>
<dbReference type="EMBL" id="QRDZ01000008">
    <property type="protein sequence ID" value="RED83357.1"/>
    <property type="molecule type" value="Genomic_DNA"/>
</dbReference>
<keyword evidence="1" id="KW-0805">Transcription regulation</keyword>
<reference evidence="7 8" key="1">
    <citation type="submission" date="2018-07" db="EMBL/GenBank/DDBJ databases">
        <title>Genomic Encyclopedia of Type Strains, Phase III (KMG-III): the genomes of soil and plant-associated and newly described type strains.</title>
        <authorList>
            <person name="Whitman W."/>
        </authorList>
    </citation>
    <scope>NUCLEOTIDE SEQUENCE [LARGE SCALE GENOMIC DNA]</scope>
    <source>
        <strain evidence="7 8">CECT 7287</strain>
    </source>
</reference>
<gene>
    <name evidence="7" type="ORF">DFP98_108200</name>
</gene>